<dbReference type="OrthoDB" id="307238at2759"/>
<dbReference type="Pfam" id="PF00400">
    <property type="entry name" value="WD40"/>
    <property type="match status" value="4"/>
</dbReference>
<dbReference type="InterPro" id="IPR001680">
    <property type="entry name" value="WD40_rpt"/>
</dbReference>
<dbReference type="InterPro" id="IPR019775">
    <property type="entry name" value="WD40_repeat_CS"/>
</dbReference>
<dbReference type="SUPFAM" id="SSF50978">
    <property type="entry name" value="WD40 repeat-like"/>
    <property type="match status" value="1"/>
</dbReference>
<dbReference type="SMART" id="SM00320">
    <property type="entry name" value="WD40"/>
    <property type="match status" value="6"/>
</dbReference>
<dbReference type="Gene3D" id="2.130.10.10">
    <property type="entry name" value="YVTN repeat-like/Quinoprotein amine dehydrogenase"/>
    <property type="match status" value="1"/>
</dbReference>
<dbReference type="AlphaFoldDB" id="A0A078AB05"/>
<dbReference type="InterPro" id="IPR015943">
    <property type="entry name" value="WD40/YVTN_repeat-like_dom_sf"/>
</dbReference>
<keyword evidence="2" id="KW-0677">Repeat</keyword>
<dbReference type="GO" id="GO:0000398">
    <property type="term" value="P:mRNA splicing, via spliceosome"/>
    <property type="evidence" value="ECO:0007669"/>
    <property type="project" value="TreeGrafter"/>
</dbReference>
<dbReference type="InParanoid" id="A0A078AB05"/>
<proteinExistence type="inferred from homology"/>
<dbReference type="PROSITE" id="PS00678">
    <property type="entry name" value="WD_REPEATS_1"/>
    <property type="match status" value="1"/>
</dbReference>
<evidence type="ECO:0000256" key="1">
    <source>
        <dbReference type="ARBA" id="ARBA00022574"/>
    </source>
</evidence>
<evidence type="ECO:0000256" key="3">
    <source>
        <dbReference type="ARBA" id="ARBA00038145"/>
    </source>
</evidence>
<keyword evidence="6" id="KW-1185">Reference proteome</keyword>
<dbReference type="EMBL" id="CCKQ01006639">
    <property type="protein sequence ID" value="CDW77963.1"/>
    <property type="molecule type" value="Genomic_DNA"/>
</dbReference>
<dbReference type="Proteomes" id="UP000039865">
    <property type="component" value="Unassembled WGS sequence"/>
</dbReference>
<dbReference type="PANTHER" id="PTHR22842">
    <property type="entry name" value="WD40 REPEAT PROTEIN"/>
    <property type="match status" value="1"/>
</dbReference>
<evidence type="ECO:0000256" key="4">
    <source>
        <dbReference type="PROSITE-ProRule" id="PRU00221"/>
    </source>
</evidence>
<feature type="repeat" description="WD" evidence="4">
    <location>
        <begin position="177"/>
        <end position="209"/>
    </location>
</feature>
<reference evidence="5 6" key="1">
    <citation type="submission" date="2014-06" db="EMBL/GenBank/DDBJ databases">
        <authorList>
            <person name="Swart Estienne"/>
        </authorList>
    </citation>
    <scope>NUCLEOTIDE SEQUENCE [LARGE SCALE GENOMIC DNA]</scope>
    <source>
        <strain evidence="5 6">130c</strain>
    </source>
</reference>
<protein>
    <submittedName>
        <fullName evidence="5">Wd40 repeat-containing protein</fullName>
    </submittedName>
</protein>
<keyword evidence="1 4" id="KW-0853">WD repeat</keyword>
<dbReference type="PANTHER" id="PTHR22842:SF1">
    <property type="match status" value="1"/>
</dbReference>
<gene>
    <name evidence="5" type="primary">Contig17720.g18835</name>
    <name evidence="5" type="ORF">STYLEM_6932</name>
</gene>
<dbReference type="GO" id="GO:0071013">
    <property type="term" value="C:catalytic step 2 spliceosome"/>
    <property type="evidence" value="ECO:0007669"/>
    <property type="project" value="TreeGrafter"/>
</dbReference>
<dbReference type="InterPro" id="IPR036322">
    <property type="entry name" value="WD40_repeat_dom_sf"/>
</dbReference>
<dbReference type="PROSITE" id="PS50294">
    <property type="entry name" value="WD_REPEATS_REGION"/>
    <property type="match status" value="2"/>
</dbReference>
<accession>A0A078AB05</accession>
<feature type="repeat" description="WD" evidence="4">
    <location>
        <begin position="135"/>
        <end position="176"/>
    </location>
</feature>
<sequence>MEPNSFQIPSISIQQEIEETSDIQNQHQSENMYFEASKYKTSQTQSIVAYDVCQHLRAANSSYSTSTNNIIINKISKVKYILNLQYSDPACISQSKLKIRQGLIEYIGKNWTINANDNRDSNQNSQQQQQQQQNQRIHDGCIFALEIDQSGTYLAVSNEQSQIFFWNLRNKKFLKRVKEHSEFVTSLQFFHHQQNMFYSSSLDRTIRLWRDYESIDIYTDHQDWIRTMSLSNQDRHLISGCVSSQIFCWDPLTGKPLVKINNTNQQMVQQQSESYLNTINCLCFGKSNEEVFVAGSRDGIAKIYDLRCNPHTQGAQITFRAHNNKLNQIIFSKYDSILLSSGRDNSIRLWDIRFVQDGQAQIDPAKENFVMQYIGHKCQGYNIGAHFFDNENKILTGSEDGFVYCYDKMSGQIQKKIQCQSKVIHLVKPVPFGNQLEFIQTGLEEGTLVNLWGISQNKIQEKAKLKNQDYNTNQEATKIKTLKDALASNIFSGPQIFNQSQVSNDGFNSISSDNEDGLNSSLPNNDEFRTLDETDEDFRSQIYLCIIEEIMQEYGDLILKVFHKHNFTYCTTMDWQALIQTIEEQEDQESQDLLKILNEQLVKKIISVYNEFIFNPQAVKDKYLFKHSNNKDEGKPKRETIIIKHQCSQCEVGANDGQILSPDVALGKKEKNNHSAIKGILNKLFGNFNMYDQREDSQIEKKKIQREILSNFPSEGALTAFHPQYDIEIHTFDNESNDEHFNQKEESKIEEGEKFQEMPKQLIKGPYELKILRNFTIDEQKRKRLIAFSAFQL</sequence>
<name>A0A078AB05_STYLE</name>
<evidence type="ECO:0000313" key="6">
    <source>
        <dbReference type="Proteomes" id="UP000039865"/>
    </source>
</evidence>
<evidence type="ECO:0000256" key="2">
    <source>
        <dbReference type="ARBA" id="ARBA00022737"/>
    </source>
</evidence>
<evidence type="ECO:0000313" key="5">
    <source>
        <dbReference type="EMBL" id="CDW77963.1"/>
    </source>
</evidence>
<organism evidence="5 6">
    <name type="scientific">Stylonychia lemnae</name>
    <name type="common">Ciliate</name>
    <dbReference type="NCBI Taxonomy" id="5949"/>
    <lineage>
        <taxon>Eukaryota</taxon>
        <taxon>Sar</taxon>
        <taxon>Alveolata</taxon>
        <taxon>Ciliophora</taxon>
        <taxon>Intramacronucleata</taxon>
        <taxon>Spirotrichea</taxon>
        <taxon>Stichotrichia</taxon>
        <taxon>Sporadotrichida</taxon>
        <taxon>Oxytrichidae</taxon>
        <taxon>Stylonychinae</taxon>
        <taxon>Stylonychia</taxon>
    </lineage>
</organism>
<dbReference type="PROSITE" id="PS50082">
    <property type="entry name" value="WD_REPEATS_2"/>
    <property type="match status" value="3"/>
</dbReference>
<comment type="similarity">
    <text evidence="3">Belongs to the WD repeat MORG1 family.</text>
</comment>
<feature type="repeat" description="WD" evidence="4">
    <location>
        <begin position="319"/>
        <end position="353"/>
    </location>
</feature>
<dbReference type="InterPro" id="IPR051980">
    <property type="entry name" value="WD_repeat_MORG1"/>
</dbReference>